<accession>A0A927G8W0</accession>
<feature type="domain" description="D-alanyl-D-alanine carboxypeptidase-like core" evidence="2">
    <location>
        <begin position="80"/>
        <end position="187"/>
    </location>
</feature>
<keyword evidence="3" id="KW-0378">Hydrolase</keyword>
<dbReference type="Gene3D" id="3.30.1380.10">
    <property type="match status" value="1"/>
</dbReference>
<dbReference type="GO" id="GO:0004180">
    <property type="term" value="F:carboxypeptidase activity"/>
    <property type="evidence" value="ECO:0007669"/>
    <property type="project" value="UniProtKB-KW"/>
</dbReference>
<protein>
    <submittedName>
        <fullName evidence="3">D-alanyl-D-alanine carboxypeptidase family protein</fullName>
    </submittedName>
</protein>
<dbReference type="InterPro" id="IPR052179">
    <property type="entry name" value="DD-CPase-like"/>
</dbReference>
<dbReference type="AlphaFoldDB" id="A0A927G8W0"/>
<evidence type="ECO:0000313" key="3">
    <source>
        <dbReference type="EMBL" id="MBD8078830.1"/>
    </source>
</evidence>
<dbReference type="EMBL" id="JACYHB010000004">
    <property type="protein sequence ID" value="MBD8078830.1"/>
    <property type="molecule type" value="Genomic_DNA"/>
</dbReference>
<dbReference type="Proteomes" id="UP000610846">
    <property type="component" value="Unassembled WGS sequence"/>
</dbReference>
<dbReference type="InterPro" id="IPR009045">
    <property type="entry name" value="Zn_M74/Hedgehog-like"/>
</dbReference>
<keyword evidence="3" id="KW-0121">Carboxypeptidase</keyword>
<reference evidence="3" key="2">
    <citation type="submission" date="2020-09" db="EMBL/GenBank/DDBJ databases">
        <authorList>
            <person name="Yu Y."/>
        </authorList>
    </citation>
    <scope>NUCLEOTIDE SEQUENCE</scope>
    <source>
        <strain evidence="3">KCTC 49039</strain>
    </source>
</reference>
<dbReference type="PANTHER" id="PTHR34385">
    <property type="entry name" value="D-ALANYL-D-ALANINE CARBOXYPEPTIDASE"/>
    <property type="match status" value="1"/>
</dbReference>
<name>A0A927G8W0_9MICO</name>
<gene>
    <name evidence="3" type="ORF">IF651_07145</name>
</gene>
<dbReference type="CDD" id="cd14814">
    <property type="entry name" value="Peptidase_M15"/>
    <property type="match status" value="1"/>
</dbReference>
<keyword evidence="3" id="KW-0645">Protease</keyword>
<reference evidence="3" key="1">
    <citation type="journal article" date="2018" name="Curr. Microbiol.">
        <title>Cellulosimicrobium arenosum sp. nov., Isolated from Marine Sediment Sand.</title>
        <authorList>
            <person name="Oh M."/>
            <person name="Kim J.H."/>
            <person name="Yoon J.H."/>
            <person name="Schumann P."/>
            <person name="Kim W."/>
        </authorList>
    </citation>
    <scope>NUCLEOTIDE SEQUENCE</scope>
    <source>
        <strain evidence="3">KCTC 49039</strain>
    </source>
</reference>
<dbReference type="InterPro" id="IPR003709">
    <property type="entry name" value="VanY-like_core_dom"/>
</dbReference>
<keyword evidence="4" id="KW-1185">Reference proteome</keyword>
<dbReference type="GO" id="GO:0006508">
    <property type="term" value="P:proteolysis"/>
    <property type="evidence" value="ECO:0007669"/>
    <property type="project" value="InterPro"/>
</dbReference>
<proteinExistence type="predicted"/>
<evidence type="ECO:0000259" key="2">
    <source>
        <dbReference type="Pfam" id="PF02557"/>
    </source>
</evidence>
<organism evidence="3 4">
    <name type="scientific">Cellulosimicrobium arenosum</name>
    <dbReference type="NCBI Taxonomy" id="2708133"/>
    <lineage>
        <taxon>Bacteria</taxon>
        <taxon>Bacillati</taxon>
        <taxon>Actinomycetota</taxon>
        <taxon>Actinomycetes</taxon>
        <taxon>Micrococcales</taxon>
        <taxon>Promicromonosporaceae</taxon>
        <taxon>Cellulosimicrobium</taxon>
    </lineage>
</organism>
<evidence type="ECO:0000313" key="4">
    <source>
        <dbReference type="Proteomes" id="UP000610846"/>
    </source>
</evidence>
<comment type="caution">
    <text evidence="3">The sequence shown here is derived from an EMBL/GenBank/DDBJ whole genome shotgun (WGS) entry which is preliminary data.</text>
</comment>
<dbReference type="PANTHER" id="PTHR34385:SF1">
    <property type="entry name" value="PEPTIDOGLYCAN L-ALANYL-D-GLUTAMATE ENDOPEPTIDASE CWLK"/>
    <property type="match status" value="1"/>
</dbReference>
<evidence type="ECO:0000256" key="1">
    <source>
        <dbReference type="SAM" id="MobiDB-lite"/>
    </source>
</evidence>
<sequence>METLTAELRALLDETETGTVEVVPGPTPEEVAERKAEAKRKKEQQEKAQLDEWAASTASYGNGQIPSSALCELSFASGQLLRCDAAHQVEKLNTAYREAFGTDISVTDSYRSYGSQVAVKATRGWLAAVPGTSNHGWGQALDLGGGLQSYGTAQYTWMRENAPAFGWDNPDWARAGGSKNEPWHWEYGVQP</sequence>
<dbReference type="SUPFAM" id="SSF55166">
    <property type="entry name" value="Hedgehog/DD-peptidase"/>
    <property type="match status" value="1"/>
</dbReference>
<feature type="region of interest" description="Disordered" evidence="1">
    <location>
        <begin position="15"/>
        <end position="50"/>
    </location>
</feature>
<dbReference type="Pfam" id="PF02557">
    <property type="entry name" value="VanY"/>
    <property type="match status" value="1"/>
</dbReference>